<keyword evidence="6" id="KW-1185">Reference proteome</keyword>
<dbReference type="Proteomes" id="UP000430345">
    <property type="component" value="Unassembled WGS sequence"/>
</dbReference>
<dbReference type="InterPro" id="IPR036390">
    <property type="entry name" value="WH_DNA-bd_sf"/>
</dbReference>
<organism evidence="5 6">
    <name type="scientific">Clostridium tarantellae</name>
    <dbReference type="NCBI Taxonomy" id="39493"/>
    <lineage>
        <taxon>Bacteria</taxon>
        <taxon>Bacillati</taxon>
        <taxon>Bacillota</taxon>
        <taxon>Clostridia</taxon>
        <taxon>Eubacteriales</taxon>
        <taxon>Clostridiaceae</taxon>
        <taxon>Clostridium</taxon>
    </lineage>
</organism>
<dbReference type="PROSITE" id="PS50956">
    <property type="entry name" value="HTH_ASNC_2"/>
    <property type="match status" value="1"/>
</dbReference>
<sequence>MSLINTSMQLDELDLQILDILIKDCRTPYLEIARICHVSGGTIHVRMKKMEDMGIIRGTRILLNLPKLGYDVTCFVGIHLSAASSYTSVFDELSKIKEIVELHLITGDYSIFAKVICKNISDLQDLLMNKINNIEGISRTDTFISLSQPIDRNIQL</sequence>
<feature type="domain" description="HTH asnC-type" evidence="4">
    <location>
        <begin position="10"/>
        <end position="71"/>
    </location>
</feature>
<dbReference type="CDD" id="cd00090">
    <property type="entry name" value="HTH_ARSR"/>
    <property type="match status" value="1"/>
</dbReference>
<dbReference type="GO" id="GO:0043565">
    <property type="term" value="F:sequence-specific DNA binding"/>
    <property type="evidence" value="ECO:0007669"/>
    <property type="project" value="InterPro"/>
</dbReference>
<dbReference type="Pfam" id="PF01037">
    <property type="entry name" value="AsnC_trans_reg"/>
    <property type="match status" value="1"/>
</dbReference>
<evidence type="ECO:0000259" key="4">
    <source>
        <dbReference type="PROSITE" id="PS50956"/>
    </source>
</evidence>
<dbReference type="InterPro" id="IPR019888">
    <property type="entry name" value="Tscrpt_reg_AsnC-like"/>
</dbReference>
<dbReference type="InterPro" id="IPR011991">
    <property type="entry name" value="ArsR-like_HTH"/>
</dbReference>
<evidence type="ECO:0000256" key="2">
    <source>
        <dbReference type="ARBA" id="ARBA00023125"/>
    </source>
</evidence>
<dbReference type="SUPFAM" id="SSF54909">
    <property type="entry name" value="Dimeric alpha+beta barrel"/>
    <property type="match status" value="1"/>
</dbReference>
<keyword evidence="3" id="KW-0804">Transcription</keyword>
<dbReference type="InterPro" id="IPR036388">
    <property type="entry name" value="WH-like_DNA-bd_sf"/>
</dbReference>
<protein>
    <submittedName>
        <fullName evidence="5">Winged helix-turn-helix transcriptional regulator</fullName>
    </submittedName>
</protein>
<reference evidence="5 6" key="1">
    <citation type="submission" date="2019-10" db="EMBL/GenBank/DDBJ databases">
        <title>The Genome Sequence of Clostridium tarantellae Isolated from Fish Brain.</title>
        <authorList>
            <person name="Bano L."/>
            <person name="Kiel M."/>
            <person name="Sales G."/>
            <person name="Doxey A.C."/>
            <person name="Mansfield M.J."/>
            <person name="Schiavone M."/>
            <person name="Rossetto O."/>
            <person name="Pirazzini M."/>
            <person name="Dobrindt U."/>
            <person name="Montecucco C."/>
        </authorList>
    </citation>
    <scope>NUCLEOTIDE SEQUENCE [LARGE SCALE GENOMIC DNA]</scope>
    <source>
        <strain evidence="5 6">DSM 3997</strain>
    </source>
</reference>
<evidence type="ECO:0000256" key="1">
    <source>
        <dbReference type="ARBA" id="ARBA00023015"/>
    </source>
</evidence>
<dbReference type="PANTHER" id="PTHR30154">
    <property type="entry name" value="LEUCINE-RESPONSIVE REGULATORY PROTEIN"/>
    <property type="match status" value="1"/>
</dbReference>
<dbReference type="InterPro" id="IPR011008">
    <property type="entry name" value="Dimeric_a/b-barrel"/>
</dbReference>
<dbReference type="SUPFAM" id="SSF46785">
    <property type="entry name" value="Winged helix' DNA-binding domain"/>
    <property type="match status" value="1"/>
</dbReference>
<dbReference type="Pfam" id="PF13412">
    <property type="entry name" value="HTH_24"/>
    <property type="match status" value="1"/>
</dbReference>
<keyword evidence="1" id="KW-0805">Transcription regulation</keyword>
<evidence type="ECO:0000256" key="3">
    <source>
        <dbReference type="ARBA" id="ARBA00023163"/>
    </source>
</evidence>
<dbReference type="OrthoDB" id="34294at2"/>
<comment type="caution">
    <text evidence="5">The sequence shown here is derived from an EMBL/GenBank/DDBJ whole genome shotgun (WGS) entry which is preliminary data.</text>
</comment>
<dbReference type="Gene3D" id="3.30.70.920">
    <property type="match status" value="1"/>
</dbReference>
<dbReference type="GO" id="GO:0005829">
    <property type="term" value="C:cytosol"/>
    <property type="evidence" value="ECO:0007669"/>
    <property type="project" value="TreeGrafter"/>
</dbReference>
<dbReference type="Gene3D" id="1.10.10.10">
    <property type="entry name" value="Winged helix-like DNA-binding domain superfamily/Winged helix DNA-binding domain"/>
    <property type="match status" value="1"/>
</dbReference>
<dbReference type="EMBL" id="WHJC01000284">
    <property type="protein sequence ID" value="MPQ44693.1"/>
    <property type="molecule type" value="Genomic_DNA"/>
</dbReference>
<evidence type="ECO:0000313" key="6">
    <source>
        <dbReference type="Proteomes" id="UP000430345"/>
    </source>
</evidence>
<accession>A0A6I1MPG9</accession>
<dbReference type="PANTHER" id="PTHR30154:SF34">
    <property type="entry name" value="TRANSCRIPTIONAL REGULATOR AZLB"/>
    <property type="match status" value="1"/>
</dbReference>
<dbReference type="AlphaFoldDB" id="A0A6I1MPG9"/>
<gene>
    <name evidence="5" type="ORF">GBZ86_13200</name>
</gene>
<dbReference type="SMART" id="SM00344">
    <property type="entry name" value="HTH_ASNC"/>
    <property type="match status" value="1"/>
</dbReference>
<dbReference type="PRINTS" id="PR00033">
    <property type="entry name" value="HTHASNC"/>
</dbReference>
<dbReference type="RefSeq" id="WP_152891372.1">
    <property type="nucleotide sequence ID" value="NZ_WHJC01000284.1"/>
</dbReference>
<dbReference type="InterPro" id="IPR000485">
    <property type="entry name" value="AsnC-type_HTH_dom"/>
</dbReference>
<dbReference type="GO" id="GO:0043200">
    <property type="term" value="P:response to amino acid"/>
    <property type="evidence" value="ECO:0007669"/>
    <property type="project" value="TreeGrafter"/>
</dbReference>
<evidence type="ECO:0000313" key="5">
    <source>
        <dbReference type="EMBL" id="MPQ44693.1"/>
    </source>
</evidence>
<dbReference type="InterPro" id="IPR019887">
    <property type="entry name" value="Tscrpt_reg_AsnC/Lrp_C"/>
</dbReference>
<keyword evidence="2" id="KW-0238">DNA-binding</keyword>
<name>A0A6I1MPG9_9CLOT</name>
<proteinExistence type="predicted"/>